<dbReference type="InParanoid" id="C1GCF5"/>
<keyword evidence="2" id="KW-1185">Reference proteome</keyword>
<dbReference type="FunCoup" id="C1GCF5">
    <property type="interactions" value="22"/>
</dbReference>
<dbReference type="EMBL" id="KN275961">
    <property type="protein sequence ID" value="EEH48598.1"/>
    <property type="molecule type" value="Genomic_DNA"/>
</dbReference>
<dbReference type="Pfam" id="PF00300">
    <property type="entry name" value="His_Phos_1"/>
    <property type="match status" value="1"/>
</dbReference>
<reference evidence="1 2" key="1">
    <citation type="journal article" date="2011" name="PLoS Genet.">
        <title>Comparative genomic analysis of human fungal pathogens causing paracoccidioidomycosis.</title>
        <authorList>
            <person name="Desjardins C.A."/>
            <person name="Champion M.D."/>
            <person name="Holder J.W."/>
            <person name="Muszewska A."/>
            <person name="Goldberg J."/>
            <person name="Bailao A.M."/>
            <person name="Brigido M.M."/>
            <person name="Ferreira M.E."/>
            <person name="Garcia A.M."/>
            <person name="Grynberg M."/>
            <person name="Gujja S."/>
            <person name="Heiman D.I."/>
            <person name="Henn M.R."/>
            <person name="Kodira C.D."/>
            <person name="Leon-Narvaez H."/>
            <person name="Longo L.V."/>
            <person name="Ma L.J."/>
            <person name="Malavazi I."/>
            <person name="Matsuo A.L."/>
            <person name="Morais F.V."/>
            <person name="Pereira M."/>
            <person name="Rodriguez-Brito S."/>
            <person name="Sakthikumar S."/>
            <person name="Salem-Izacc S.M."/>
            <person name="Sykes S.M."/>
            <person name="Teixeira M.M."/>
            <person name="Vallejo M.C."/>
            <person name="Walter M.E."/>
            <person name="Yandava C."/>
            <person name="Young S."/>
            <person name="Zeng Q."/>
            <person name="Zucker J."/>
            <person name="Felipe M.S."/>
            <person name="Goldman G.H."/>
            <person name="Haas B.J."/>
            <person name="McEwen J.G."/>
            <person name="Nino-Vega G."/>
            <person name="Puccia R."/>
            <person name="San-Blas G."/>
            <person name="Soares C.M."/>
            <person name="Birren B.W."/>
            <person name="Cuomo C.A."/>
        </authorList>
    </citation>
    <scope>NUCLEOTIDE SEQUENCE [LARGE SCALE GENOMIC DNA]</scope>
    <source>
        <strain evidence="1 2">Pb18</strain>
    </source>
</reference>
<dbReference type="Gene3D" id="3.40.50.1240">
    <property type="entry name" value="Phosphoglycerate mutase-like"/>
    <property type="match status" value="1"/>
</dbReference>
<dbReference type="eggNOG" id="KOG0235">
    <property type="taxonomic scope" value="Eukaryota"/>
</dbReference>
<dbReference type="OMA" id="NIRETHH"/>
<protein>
    <submittedName>
        <fullName evidence="1">Uncharacterized protein</fullName>
    </submittedName>
</protein>
<dbReference type="OrthoDB" id="4818801at2759"/>
<evidence type="ECO:0000313" key="2">
    <source>
        <dbReference type="Proteomes" id="UP000001628"/>
    </source>
</evidence>
<organism evidence="1 2">
    <name type="scientific">Paracoccidioides brasiliensis (strain Pb18)</name>
    <dbReference type="NCBI Taxonomy" id="502780"/>
    <lineage>
        <taxon>Eukaryota</taxon>
        <taxon>Fungi</taxon>
        <taxon>Dikarya</taxon>
        <taxon>Ascomycota</taxon>
        <taxon>Pezizomycotina</taxon>
        <taxon>Eurotiomycetes</taxon>
        <taxon>Eurotiomycetidae</taxon>
        <taxon>Onygenales</taxon>
        <taxon>Ajellomycetaceae</taxon>
        <taxon>Paracoccidioides</taxon>
    </lineage>
</organism>
<dbReference type="RefSeq" id="XP_010760331.1">
    <property type="nucleotide sequence ID" value="XM_010762029.1"/>
</dbReference>
<proteinExistence type="predicted"/>
<dbReference type="Proteomes" id="UP000001628">
    <property type="component" value="Unassembled WGS sequence"/>
</dbReference>
<dbReference type="GeneID" id="22583740"/>
<dbReference type="STRING" id="502780.C1GCF5"/>
<dbReference type="AlphaFoldDB" id="C1GCF5"/>
<dbReference type="KEGG" id="pbn:PADG_04677"/>
<gene>
    <name evidence="1" type="ORF">PADG_04677</name>
</gene>
<name>C1GCF5_PARBD</name>
<dbReference type="HOGENOM" id="CLU_1644236_0_0_1"/>
<evidence type="ECO:0000313" key="1">
    <source>
        <dbReference type="EMBL" id="EEH48598.1"/>
    </source>
</evidence>
<sequence length="161" mass="17581">MSPKNENASRAARCASSFATMRLNGQHTGSTDLLLTENGEKRAEITKAIREWDYGDCEGMKSEGIREQRARNGMGRGIFGGMDVHAETKPLGRSAHEVPKRDDLVVAHGHISRAFAMRWIGKPLTETAFMLEAGGVGTLSYEHHNIDEPAILLGGAFDVDD</sequence>
<dbReference type="VEuPathDB" id="FungiDB:PADG_04677"/>
<accession>C1GCF5</accession>
<dbReference type="InterPro" id="IPR029033">
    <property type="entry name" value="His_PPase_superfam"/>
</dbReference>
<dbReference type="InterPro" id="IPR013078">
    <property type="entry name" value="His_Pase_superF_clade-1"/>
</dbReference>
<dbReference type="SUPFAM" id="SSF53254">
    <property type="entry name" value="Phosphoglycerate mutase-like"/>
    <property type="match status" value="1"/>
</dbReference>